<gene>
    <name evidence="2" type="ORF">UV8b_01242</name>
</gene>
<accession>A0A8E5MF22</accession>
<evidence type="ECO:0000313" key="3">
    <source>
        <dbReference type="Proteomes" id="UP000027002"/>
    </source>
</evidence>
<dbReference type="OrthoDB" id="4583914at2759"/>
<dbReference type="EMBL" id="CP072753">
    <property type="protein sequence ID" value="QUC17001.1"/>
    <property type="molecule type" value="Genomic_DNA"/>
</dbReference>
<dbReference type="AlphaFoldDB" id="A0A8E5MF22"/>
<evidence type="ECO:0000313" key="2">
    <source>
        <dbReference type="EMBL" id="QUC17001.1"/>
    </source>
</evidence>
<feature type="compositionally biased region" description="Low complexity" evidence="1">
    <location>
        <begin position="1"/>
        <end position="16"/>
    </location>
</feature>
<evidence type="ECO:0008006" key="4">
    <source>
        <dbReference type="Google" id="ProtNLM"/>
    </source>
</evidence>
<reference evidence="2" key="1">
    <citation type="submission" date="2020-03" db="EMBL/GenBank/DDBJ databases">
        <title>A mixture of massive structural variations and highly conserved coding sequences in Ustilaginoidea virens genome.</title>
        <authorList>
            <person name="Zhang K."/>
            <person name="Zhao Z."/>
            <person name="Zhang Z."/>
            <person name="Li Y."/>
            <person name="Hsiang T."/>
            <person name="Sun W."/>
        </authorList>
    </citation>
    <scope>NUCLEOTIDE SEQUENCE</scope>
    <source>
        <strain evidence="2">UV-8b</strain>
    </source>
</reference>
<organism evidence="2 3">
    <name type="scientific">Ustilaginoidea virens</name>
    <name type="common">Rice false smut fungus</name>
    <name type="synonym">Villosiclava virens</name>
    <dbReference type="NCBI Taxonomy" id="1159556"/>
    <lineage>
        <taxon>Eukaryota</taxon>
        <taxon>Fungi</taxon>
        <taxon>Dikarya</taxon>
        <taxon>Ascomycota</taxon>
        <taxon>Pezizomycotina</taxon>
        <taxon>Sordariomycetes</taxon>
        <taxon>Hypocreomycetidae</taxon>
        <taxon>Hypocreales</taxon>
        <taxon>Clavicipitaceae</taxon>
        <taxon>Ustilaginoidea</taxon>
    </lineage>
</organism>
<feature type="region of interest" description="Disordered" evidence="1">
    <location>
        <begin position="1"/>
        <end position="23"/>
    </location>
</feature>
<evidence type="ECO:0000256" key="1">
    <source>
        <dbReference type="SAM" id="MobiDB-lite"/>
    </source>
</evidence>
<dbReference type="RefSeq" id="XP_042994674.1">
    <property type="nucleotide sequence ID" value="XM_043138740.1"/>
</dbReference>
<feature type="region of interest" description="Disordered" evidence="1">
    <location>
        <begin position="274"/>
        <end position="318"/>
    </location>
</feature>
<feature type="region of interest" description="Disordered" evidence="1">
    <location>
        <begin position="357"/>
        <end position="400"/>
    </location>
</feature>
<proteinExistence type="predicted"/>
<feature type="compositionally biased region" description="Polar residues" evidence="1">
    <location>
        <begin position="305"/>
        <end position="315"/>
    </location>
</feature>
<dbReference type="KEGG" id="uvi:66062020"/>
<keyword evidence="3" id="KW-1185">Reference proteome</keyword>
<dbReference type="Proteomes" id="UP000027002">
    <property type="component" value="Chromosome 1"/>
</dbReference>
<name>A0A8E5MF22_USTVR</name>
<dbReference type="GeneID" id="66062020"/>
<sequence length="400" mass="45644">MAAFSSSSGSSFTSSSLGRPPRYSRSYVSPVDPAWTPTSAVSTLSAPSTASSIAPQNSFRPLDLGPHGYQATIVLFQDTADERTVYLGPWEVIGSEQRRVLWHCSYQNEMLEHFLPADIPSDLHPHTLHSRHRQYHDRSDMERYVAFTEPHRVRYVSDEGLCIHDQYMQVRYEFTSVDGSTQFQGDLRRKDMIDFYDVDVIWTNLHGRTDGFGKVKGVGAIQRLKMWRDRYTTSHSLSFLANKTSGLYREYDVHIFDGELRSRDDRANTLRLNVRSRPQSAPGEAPHTRFSFARGVRPRLRSTAHSRQNSSDSNPWTPPSVDIRYLSIQFSSRHDYRRFLETWLYAHSSDRDFQSVPFPPNHFELPSGEMMAGQAAELESPDEQRTSEPVTGPAGSDERG</sequence>
<protein>
    <recommendedName>
        <fullName evidence="4">Acetate kinase</fullName>
    </recommendedName>
</protein>